<dbReference type="Gene3D" id="3.40.50.150">
    <property type="entry name" value="Vaccinia Virus protein VP39"/>
    <property type="match status" value="1"/>
</dbReference>
<dbReference type="InterPro" id="IPR013154">
    <property type="entry name" value="ADH-like_N"/>
</dbReference>
<dbReference type="Proteomes" id="UP000076584">
    <property type="component" value="Unassembled WGS sequence"/>
</dbReference>
<dbReference type="SUPFAM" id="SSF53335">
    <property type="entry name" value="S-adenosyl-L-methionine-dependent methyltransferases"/>
    <property type="match status" value="1"/>
</dbReference>
<dbReference type="GO" id="GO:0016740">
    <property type="term" value="F:transferase activity"/>
    <property type="evidence" value="ECO:0007669"/>
    <property type="project" value="UniProtKB-KW"/>
</dbReference>
<dbReference type="CDD" id="cd02440">
    <property type="entry name" value="AdoMet_MTases"/>
    <property type="match status" value="1"/>
</dbReference>
<proteinExistence type="inferred from homology"/>
<dbReference type="GO" id="GO:0016651">
    <property type="term" value="F:oxidoreductase activity, acting on NAD(P)H"/>
    <property type="evidence" value="ECO:0007669"/>
    <property type="project" value="InterPro"/>
</dbReference>
<dbReference type="STRING" id="1573173.A0A166LBD7"/>
<dbReference type="PANTHER" id="PTHR45348:SF2">
    <property type="entry name" value="ZINC-TYPE ALCOHOL DEHYDROGENASE-LIKE PROTEIN C2E1P3.01"/>
    <property type="match status" value="1"/>
</dbReference>
<protein>
    <submittedName>
        <fullName evidence="5">Polyketide synthase</fullName>
    </submittedName>
</protein>
<evidence type="ECO:0000256" key="2">
    <source>
        <dbReference type="ARBA" id="ARBA00022679"/>
    </source>
</evidence>
<keyword evidence="6" id="KW-1185">Reference proteome</keyword>
<dbReference type="SUPFAM" id="SSF50129">
    <property type="entry name" value="GroES-like"/>
    <property type="match status" value="1"/>
</dbReference>
<dbReference type="Pfam" id="PF08242">
    <property type="entry name" value="Methyltransf_12"/>
    <property type="match status" value="1"/>
</dbReference>
<name>A0A166LBD7_COLIC</name>
<dbReference type="InterPro" id="IPR020843">
    <property type="entry name" value="ER"/>
</dbReference>
<dbReference type="CDD" id="cd08249">
    <property type="entry name" value="enoyl_reductase_like"/>
    <property type="match status" value="1"/>
</dbReference>
<feature type="domain" description="Enoyl reductase (ER)" evidence="4">
    <location>
        <begin position="11"/>
        <end position="329"/>
    </location>
</feature>
<dbReference type="Pfam" id="PF08240">
    <property type="entry name" value="ADH_N"/>
    <property type="match status" value="1"/>
</dbReference>
<keyword evidence="2" id="KW-0808">Transferase</keyword>
<dbReference type="SUPFAM" id="SSF51735">
    <property type="entry name" value="NAD(P)-binding Rossmann-fold domains"/>
    <property type="match status" value="1"/>
</dbReference>
<evidence type="ECO:0000313" key="6">
    <source>
        <dbReference type="Proteomes" id="UP000076584"/>
    </source>
</evidence>
<evidence type="ECO:0000256" key="1">
    <source>
        <dbReference type="ARBA" id="ARBA00008072"/>
    </source>
</evidence>
<dbReference type="PANTHER" id="PTHR45348">
    <property type="entry name" value="HYPOTHETICAL OXIDOREDUCTASE (EUROFUNG)"/>
    <property type="match status" value="1"/>
</dbReference>
<dbReference type="InterPro" id="IPR036291">
    <property type="entry name" value="NAD(P)-bd_dom_sf"/>
</dbReference>
<comment type="caution">
    <text evidence="5">The sequence shown here is derived from an EMBL/GenBank/DDBJ whole genome shotgun (WGS) entry which is preliminary data.</text>
</comment>
<evidence type="ECO:0000313" key="5">
    <source>
        <dbReference type="EMBL" id="KZL63319.1"/>
    </source>
</evidence>
<dbReference type="InterPro" id="IPR029063">
    <property type="entry name" value="SAM-dependent_MTases_sf"/>
</dbReference>
<evidence type="ECO:0000259" key="4">
    <source>
        <dbReference type="SMART" id="SM00829"/>
    </source>
</evidence>
<accession>A0A166LBD7</accession>
<dbReference type="InterPro" id="IPR013217">
    <property type="entry name" value="Methyltransf_12"/>
</dbReference>
<gene>
    <name evidence="5" type="ORF">CI238_10377</name>
</gene>
<dbReference type="InterPro" id="IPR011032">
    <property type="entry name" value="GroES-like_sf"/>
</dbReference>
<dbReference type="SMART" id="SM00829">
    <property type="entry name" value="PKS_ER"/>
    <property type="match status" value="1"/>
</dbReference>
<dbReference type="AlphaFoldDB" id="A0A166LBD7"/>
<sequence length="773" mass="86152">MTAIHIEARGKTVTTEKFIPALRDGHILVQSRAVAVQPSDWKHVDYMFVGDPTGVRMGFEYAGDVVDIGQHVSQDFRKGDRVFGLCHASNALNKENGTFADYAVVRSEFQMKIPEHLDYVEAAALSSGLVPVCQGLYQDLSLPLPTCPASALITLVIYGGSTASGIMGIQFSKMSNCRSLGVDHCVDYRLETCVDEIRAFVDDDLVYAWDCIAIVQSARICAAAMSRFKGGHYSSLLFLNGTILKKINPKIQCTTTIGYTIFGEKFDKETVIEPRLEDYKFWMEFWAMCERLIREGKIRPSPQIVNVGGENLEGVLLGMQRLKMGKVSAGKLVYTICCNSIAPKGVSLIPKLIHIHYLSTVTLFNGSCSKHHFDASLSNMETMRHYQQEEAQPMDPNTIRKAFSETKNITDYIVAETGFIGYLEFIHPQHEELCCILIIEALRKLRCDLWRAKAGQCLRPVRVVASARNQFSRCCLLLHRAGLAELIVSGDLLRTNKPISSKTSAEIAVQLVEQYPSFKGLTSLIKHTGNHLAEIWSDRTDGVRVIFGTSEGKKLVEEVYGSDCTSKAFHRLLENFLERLLDRLSVGAPPLRKLRVLELGAGTGGTTKWLAPLLRAHIPEGAVEYLFTDIAGTLVSQAEQSFGKEYGFMSFFTHNIENPPPSKLAGTQSLIIVVNVVHATTDIVQSLRNIRQYLRPDGGLVLMLEIMERTCWADFVFGFFEGWWRFNDGRTHALAPLSEWEQAFLEAGFAHVDWTEGSCADSGFQRLFLGSVV</sequence>
<dbReference type="Pfam" id="PF18558">
    <property type="entry name" value="HTH_51"/>
    <property type="match status" value="1"/>
</dbReference>
<dbReference type="InterPro" id="IPR041068">
    <property type="entry name" value="HTH_51"/>
</dbReference>
<organism evidence="5 6">
    <name type="scientific">Colletotrichum incanum</name>
    <name type="common">Soybean anthracnose fungus</name>
    <dbReference type="NCBI Taxonomy" id="1573173"/>
    <lineage>
        <taxon>Eukaryota</taxon>
        <taxon>Fungi</taxon>
        <taxon>Dikarya</taxon>
        <taxon>Ascomycota</taxon>
        <taxon>Pezizomycotina</taxon>
        <taxon>Sordariomycetes</taxon>
        <taxon>Hypocreomycetidae</taxon>
        <taxon>Glomerellales</taxon>
        <taxon>Glomerellaceae</taxon>
        <taxon>Colletotrichum</taxon>
        <taxon>Colletotrichum spaethianum species complex</taxon>
    </lineage>
</organism>
<reference evidence="5 6" key="1">
    <citation type="submission" date="2015-06" db="EMBL/GenBank/DDBJ databases">
        <title>Survival trade-offs in plant roots during colonization by closely related pathogenic and mutualistic fungi.</title>
        <authorList>
            <person name="Hacquard S."/>
            <person name="Kracher B."/>
            <person name="Hiruma K."/>
            <person name="Weinman A."/>
            <person name="Muench P."/>
            <person name="Garrido Oter R."/>
            <person name="Ver Loren van Themaat E."/>
            <person name="Dallerey J.-F."/>
            <person name="Damm U."/>
            <person name="Henrissat B."/>
            <person name="Lespinet O."/>
            <person name="Thon M."/>
            <person name="Kemen E."/>
            <person name="McHardy A.C."/>
            <person name="Schulze-Lefert P."/>
            <person name="O'Connell R.J."/>
        </authorList>
    </citation>
    <scope>NUCLEOTIDE SEQUENCE [LARGE SCALE GENOMIC DNA]</scope>
    <source>
        <strain evidence="5 6">MAFF 238704</strain>
    </source>
</reference>
<dbReference type="EMBL" id="LFIW01002823">
    <property type="protein sequence ID" value="KZL63319.1"/>
    <property type="molecule type" value="Genomic_DNA"/>
</dbReference>
<evidence type="ECO:0000256" key="3">
    <source>
        <dbReference type="ARBA" id="ARBA00023002"/>
    </source>
</evidence>
<dbReference type="Gene3D" id="3.40.50.720">
    <property type="entry name" value="NAD(P)-binding Rossmann-like Domain"/>
    <property type="match status" value="1"/>
</dbReference>
<dbReference type="InterPro" id="IPR047122">
    <property type="entry name" value="Trans-enoyl_RdTase-like"/>
</dbReference>
<keyword evidence="3" id="KW-0560">Oxidoreductase</keyword>
<dbReference type="Gene3D" id="3.90.180.10">
    <property type="entry name" value="Medium-chain alcohol dehydrogenases, catalytic domain"/>
    <property type="match status" value="1"/>
</dbReference>
<comment type="similarity">
    <text evidence="1">Belongs to the zinc-containing alcohol dehydrogenase family.</text>
</comment>